<gene>
    <name evidence="2" type="ORF">PSNMU_V1.4_AUG-EV-PASAV3_0066680</name>
</gene>
<name>A0A448ZCN6_9STRA</name>
<dbReference type="SUPFAM" id="SSF51316">
    <property type="entry name" value="Mss4-like"/>
    <property type="match status" value="1"/>
</dbReference>
<dbReference type="EMBL" id="CAACVS010000236">
    <property type="protein sequence ID" value="VEU39791.1"/>
    <property type="molecule type" value="Genomic_DNA"/>
</dbReference>
<feature type="region of interest" description="Disordered" evidence="1">
    <location>
        <begin position="1"/>
        <end position="43"/>
    </location>
</feature>
<organism evidence="2 3">
    <name type="scientific">Pseudo-nitzschia multistriata</name>
    <dbReference type="NCBI Taxonomy" id="183589"/>
    <lineage>
        <taxon>Eukaryota</taxon>
        <taxon>Sar</taxon>
        <taxon>Stramenopiles</taxon>
        <taxon>Ochrophyta</taxon>
        <taxon>Bacillariophyta</taxon>
        <taxon>Bacillariophyceae</taxon>
        <taxon>Bacillariophycidae</taxon>
        <taxon>Bacillariales</taxon>
        <taxon>Bacillariaceae</taxon>
        <taxon>Pseudo-nitzschia</taxon>
    </lineage>
</organism>
<sequence>MYGAIDREPPPPPGPACTMETPEKTPEPAPPARTRRAGKRSGDTKIAATMAVAILVVTGGLMALTSPSADGGSSPLAKVFAQAQCTDPCVPGSEDIMKPKAHGTSEYPVQQNLRWGVDWDLADRINNFNRHYAEYSGYWESTSFLSDVRENIETESGTVTFYDSGWKGSPLFTAPRDRTWADFVDESRNHGWPSFRDSEVDWNYARVLPGGEMVSVDGSHLGHNLPDRKGNRYCINLVSIAGSLPKDDDE</sequence>
<keyword evidence="3" id="KW-1185">Reference proteome</keyword>
<reference evidence="2 3" key="1">
    <citation type="submission" date="2019-01" db="EMBL/GenBank/DDBJ databases">
        <authorList>
            <person name="Ferrante I. M."/>
        </authorList>
    </citation>
    <scope>NUCLEOTIDE SEQUENCE [LARGE SCALE GENOMIC DNA]</scope>
    <source>
        <strain evidence="2 3">B856</strain>
    </source>
</reference>
<proteinExistence type="predicted"/>
<evidence type="ECO:0000313" key="3">
    <source>
        <dbReference type="Proteomes" id="UP000291116"/>
    </source>
</evidence>
<dbReference type="Proteomes" id="UP000291116">
    <property type="component" value="Unassembled WGS sequence"/>
</dbReference>
<evidence type="ECO:0000256" key="1">
    <source>
        <dbReference type="SAM" id="MobiDB-lite"/>
    </source>
</evidence>
<evidence type="ECO:0000313" key="2">
    <source>
        <dbReference type="EMBL" id="VEU39791.1"/>
    </source>
</evidence>
<dbReference type="OrthoDB" id="44061at2759"/>
<dbReference type="InterPro" id="IPR011057">
    <property type="entry name" value="Mss4-like_sf"/>
</dbReference>
<dbReference type="AlphaFoldDB" id="A0A448ZCN6"/>
<accession>A0A448ZCN6</accession>
<protein>
    <submittedName>
        <fullName evidence="2">Uncharacterized protein</fullName>
    </submittedName>
</protein>